<organism evidence="1">
    <name type="scientific">viral metagenome</name>
    <dbReference type="NCBI Taxonomy" id="1070528"/>
    <lineage>
        <taxon>unclassified sequences</taxon>
        <taxon>metagenomes</taxon>
        <taxon>organismal metagenomes</taxon>
    </lineage>
</organism>
<protein>
    <submittedName>
        <fullName evidence="1">Uncharacterized protein</fullName>
    </submittedName>
</protein>
<sequence length="282" mass="32776">MNKYFLFFPQLGLNDNLVQLLIIIRYCKAYNRILLLTDGAEYFHTSCNFYDLFEISHPNIIYDKCEIRKIILENNFSVYPNNLNCKIIDILDLKIKFKYQGGGKPFLINGTEAYLPKKNINEDIIIYSSCGGGRGFSFFKELALKNNIKNICKEKMALLPDNYLCIQVRCTDLKCDYKKLYEDNKKIINSYNCIYIATDNKLVIDYFKSQKLNVFNFSTFTGKTHAHWCCNSTDIFTIYCDALVDIFIATNSNIILSNSKGGFVNLLRECFDNKEFVLNKLK</sequence>
<dbReference type="EMBL" id="MN739328">
    <property type="protein sequence ID" value="QHS98912.1"/>
    <property type="molecule type" value="Genomic_DNA"/>
</dbReference>
<evidence type="ECO:0000313" key="1">
    <source>
        <dbReference type="EMBL" id="QHS98912.1"/>
    </source>
</evidence>
<reference evidence="1" key="1">
    <citation type="journal article" date="2020" name="Nature">
        <title>Giant virus diversity and host interactions through global metagenomics.</title>
        <authorList>
            <person name="Schulz F."/>
            <person name="Roux S."/>
            <person name="Paez-Espino D."/>
            <person name="Jungbluth S."/>
            <person name="Walsh D.A."/>
            <person name="Denef V.J."/>
            <person name="McMahon K.D."/>
            <person name="Konstantinidis K.T."/>
            <person name="Eloe-Fadrosh E.A."/>
            <person name="Kyrpides N.C."/>
            <person name="Woyke T."/>
        </authorList>
    </citation>
    <scope>NUCLEOTIDE SEQUENCE</scope>
    <source>
        <strain evidence="1">GVMAG-M-3300020185-18</strain>
    </source>
</reference>
<proteinExistence type="predicted"/>
<name>A0A6C0C3L8_9ZZZZ</name>
<dbReference type="AlphaFoldDB" id="A0A6C0C3L8"/>
<accession>A0A6C0C3L8</accession>